<feature type="compositionally biased region" description="Low complexity" evidence="1">
    <location>
        <begin position="151"/>
        <end position="191"/>
    </location>
</feature>
<organism evidence="2 3">
    <name type="scientific">Modicella reniformis</name>
    <dbReference type="NCBI Taxonomy" id="1440133"/>
    <lineage>
        <taxon>Eukaryota</taxon>
        <taxon>Fungi</taxon>
        <taxon>Fungi incertae sedis</taxon>
        <taxon>Mucoromycota</taxon>
        <taxon>Mortierellomycotina</taxon>
        <taxon>Mortierellomycetes</taxon>
        <taxon>Mortierellales</taxon>
        <taxon>Mortierellaceae</taxon>
        <taxon>Modicella</taxon>
    </lineage>
</organism>
<evidence type="ECO:0000313" key="3">
    <source>
        <dbReference type="Proteomes" id="UP000749646"/>
    </source>
</evidence>
<feature type="compositionally biased region" description="Low complexity" evidence="1">
    <location>
        <begin position="210"/>
        <end position="225"/>
    </location>
</feature>
<dbReference type="EMBL" id="JAAAHW010011304">
    <property type="protein sequence ID" value="KAF9920234.1"/>
    <property type="molecule type" value="Genomic_DNA"/>
</dbReference>
<dbReference type="Proteomes" id="UP000749646">
    <property type="component" value="Unassembled WGS sequence"/>
</dbReference>
<comment type="caution">
    <text evidence="2">The sequence shown here is derived from an EMBL/GenBank/DDBJ whole genome shotgun (WGS) entry which is preliminary data.</text>
</comment>
<evidence type="ECO:0000313" key="2">
    <source>
        <dbReference type="EMBL" id="KAF9920234.1"/>
    </source>
</evidence>
<proteinExistence type="predicted"/>
<feature type="region of interest" description="Disordered" evidence="1">
    <location>
        <begin position="151"/>
        <end position="251"/>
    </location>
</feature>
<accession>A0A9P6LRA4</accession>
<dbReference type="AlphaFoldDB" id="A0A9P6LRA4"/>
<sequence length="251" mass="27220">MVVHSSLPSSPSTVSLAGSLVDVRQLDSGVDLQESPRPVNRRSNRDFRIIPPDEMEIMNEASLQDSIIRHSQTPPPRRSLLQQQQQQQQQQLEQQTLVSTVNAAQEQGPMRFDKSPILELHEDEEDSYFGDILDKYCNSEDETTVITTITTTTTTPTSPFRAPPAAAAVPAGSKVLQQTAAAQPPTPSSSSRFSNQQHHTTAPPTPPPRRGSGTSTTAAATAAAAVLRNHSSSPLPEAPARNSRQDNSQEQ</sequence>
<gene>
    <name evidence="2" type="ORF">BGZ65_011423</name>
</gene>
<feature type="non-terminal residue" evidence="2">
    <location>
        <position position="251"/>
    </location>
</feature>
<reference evidence="2" key="1">
    <citation type="journal article" date="2020" name="Fungal Divers.">
        <title>Resolving the Mortierellaceae phylogeny through synthesis of multi-gene phylogenetics and phylogenomics.</title>
        <authorList>
            <person name="Vandepol N."/>
            <person name="Liber J."/>
            <person name="Desiro A."/>
            <person name="Na H."/>
            <person name="Kennedy M."/>
            <person name="Barry K."/>
            <person name="Grigoriev I.V."/>
            <person name="Miller A.N."/>
            <person name="O'Donnell K."/>
            <person name="Stajich J.E."/>
            <person name="Bonito G."/>
        </authorList>
    </citation>
    <scope>NUCLEOTIDE SEQUENCE</scope>
    <source>
        <strain evidence="2">MES-2147</strain>
    </source>
</reference>
<protein>
    <submittedName>
        <fullName evidence="2">Uncharacterized protein</fullName>
    </submittedName>
</protein>
<name>A0A9P6LRA4_9FUNG</name>
<dbReference type="OrthoDB" id="10584943at2759"/>
<evidence type="ECO:0000256" key="1">
    <source>
        <dbReference type="SAM" id="MobiDB-lite"/>
    </source>
</evidence>
<keyword evidence="3" id="KW-1185">Reference proteome</keyword>